<organism evidence="3 4">
    <name type="scientific">Rhodopirellula halodulae</name>
    <dbReference type="NCBI Taxonomy" id="2894198"/>
    <lineage>
        <taxon>Bacteria</taxon>
        <taxon>Pseudomonadati</taxon>
        <taxon>Planctomycetota</taxon>
        <taxon>Planctomycetia</taxon>
        <taxon>Pirellulales</taxon>
        <taxon>Pirellulaceae</taxon>
        <taxon>Rhodopirellula</taxon>
    </lineage>
</organism>
<evidence type="ECO:0000256" key="2">
    <source>
        <dbReference type="SAM" id="SignalP"/>
    </source>
</evidence>
<keyword evidence="2" id="KW-0732">Signal</keyword>
<accession>A0ABS8NN24</accession>
<evidence type="ECO:0000313" key="3">
    <source>
        <dbReference type="EMBL" id="MCC9644188.1"/>
    </source>
</evidence>
<feature type="chain" id="PRO_5045838073" evidence="2">
    <location>
        <begin position="25"/>
        <end position="315"/>
    </location>
</feature>
<keyword evidence="4" id="KW-1185">Reference proteome</keyword>
<gene>
    <name evidence="3" type="ORF">LOC71_18050</name>
</gene>
<evidence type="ECO:0000256" key="1">
    <source>
        <dbReference type="SAM" id="MobiDB-lite"/>
    </source>
</evidence>
<sequence>MTFSIQRFCFCACFLIGGTLVSSADDELFSKVNIESVFTTASSTHASVKSQESNLSLGSGQQPNVRDLADLFDLVRQFDPKATRELGTVRRQQMIGDMKKTVRLTVQGDAGRVLIELELVVLSAKPVANERDLWIGLMQAVNTDDSTFFAVRNDDEDSRRRLVLRSSESSVGMTRDSLRDRLKAFGQFAVEHSGFWQPLSAAAKQPKKPAEEVSQPEQPKENEFSLIGNWVATPIKGEAYAIQFQDGDAGERPFQLVHVKDGKSTVSSGKYGVQSGSLSLKSGEGMPLTSPLSWKDVDQFELQIGAAKVSFQRQP</sequence>
<name>A0ABS8NN24_9BACT</name>
<dbReference type="EMBL" id="JAJKFW010000025">
    <property type="protein sequence ID" value="MCC9644188.1"/>
    <property type="molecule type" value="Genomic_DNA"/>
</dbReference>
<comment type="caution">
    <text evidence="3">The sequence shown here is derived from an EMBL/GenBank/DDBJ whole genome shotgun (WGS) entry which is preliminary data.</text>
</comment>
<dbReference type="RefSeq" id="WP_230275331.1">
    <property type="nucleotide sequence ID" value="NZ_JAJKFW010000025.1"/>
</dbReference>
<protein>
    <submittedName>
        <fullName evidence="3">Uncharacterized protein</fullName>
    </submittedName>
</protein>
<proteinExistence type="predicted"/>
<evidence type="ECO:0000313" key="4">
    <source>
        <dbReference type="Proteomes" id="UP001430306"/>
    </source>
</evidence>
<reference evidence="3" key="1">
    <citation type="submission" date="2021-11" db="EMBL/GenBank/DDBJ databases">
        <title>Genome sequence.</title>
        <authorList>
            <person name="Sun Q."/>
        </authorList>
    </citation>
    <scope>NUCLEOTIDE SEQUENCE</scope>
    <source>
        <strain evidence="3">JC740</strain>
    </source>
</reference>
<feature type="signal peptide" evidence="2">
    <location>
        <begin position="1"/>
        <end position="24"/>
    </location>
</feature>
<dbReference type="Proteomes" id="UP001430306">
    <property type="component" value="Unassembled WGS sequence"/>
</dbReference>
<feature type="region of interest" description="Disordered" evidence="1">
    <location>
        <begin position="200"/>
        <end position="222"/>
    </location>
</feature>